<reference evidence="9" key="2">
    <citation type="submission" date="2021-04" db="EMBL/GenBank/DDBJ databases">
        <authorList>
            <person name="Gilroy R."/>
        </authorList>
    </citation>
    <scope>NUCLEOTIDE SEQUENCE</scope>
    <source>
        <strain evidence="9">CHK180-15479</strain>
    </source>
</reference>
<evidence type="ECO:0000256" key="7">
    <source>
        <dbReference type="RuleBase" id="RU003797"/>
    </source>
</evidence>
<dbReference type="InterPro" id="IPR046778">
    <property type="entry name" value="UPF0758_N"/>
</dbReference>
<keyword evidence="2" id="KW-0645">Protease</keyword>
<keyword evidence="5" id="KW-0862">Zinc</keyword>
<dbReference type="Pfam" id="PF04002">
    <property type="entry name" value="RadC"/>
    <property type="match status" value="1"/>
</dbReference>
<organism evidence="9 10">
    <name type="scientific">Candidatus Enterocloster excrementipullorum</name>
    <dbReference type="NCBI Taxonomy" id="2838559"/>
    <lineage>
        <taxon>Bacteria</taxon>
        <taxon>Bacillati</taxon>
        <taxon>Bacillota</taxon>
        <taxon>Clostridia</taxon>
        <taxon>Lachnospirales</taxon>
        <taxon>Lachnospiraceae</taxon>
        <taxon>Enterocloster</taxon>
    </lineage>
</organism>
<dbReference type="EMBL" id="DWWT01000008">
    <property type="protein sequence ID" value="HJC05032.1"/>
    <property type="molecule type" value="Genomic_DNA"/>
</dbReference>
<dbReference type="InterPro" id="IPR020891">
    <property type="entry name" value="UPF0758_CS"/>
</dbReference>
<sequence>MARIRMKDLPAEDRPYEKCLRLGPGALSDGELLAVIIRTGSREETSLELAGRILGLGGPGEGLTGLLHYSLAELCAVKGIGKAKGAQLLCIGELSRRIWKRKARENTPAFSNPQEIADYYMEDMRHLEQEEIRVMYFNTKQALIRDFLVSRGTVNASLVTPREILIEALRCLAVGMVLVHNHPSGDPEPSQSDMLLTRRVKEAGSLVGITLLDHIVIGDKRYVSFRQNELL</sequence>
<evidence type="ECO:0000259" key="8">
    <source>
        <dbReference type="PROSITE" id="PS50249"/>
    </source>
</evidence>
<keyword evidence="4" id="KW-0378">Hydrolase</keyword>
<dbReference type="CDD" id="cd08071">
    <property type="entry name" value="MPN_DUF2466"/>
    <property type="match status" value="1"/>
</dbReference>
<gene>
    <name evidence="9" type="primary">radC</name>
    <name evidence="9" type="ORF">H9704_02595</name>
</gene>
<comment type="similarity">
    <text evidence="1 7">Belongs to the UPF0758 family.</text>
</comment>
<keyword evidence="6" id="KW-0482">Metalloprotease</keyword>
<evidence type="ECO:0000313" key="10">
    <source>
        <dbReference type="Proteomes" id="UP000823910"/>
    </source>
</evidence>
<evidence type="ECO:0000256" key="3">
    <source>
        <dbReference type="ARBA" id="ARBA00022723"/>
    </source>
</evidence>
<dbReference type="Gene3D" id="3.40.140.10">
    <property type="entry name" value="Cytidine Deaminase, domain 2"/>
    <property type="match status" value="1"/>
</dbReference>
<dbReference type="InterPro" id="IPR037518">
    <property type="entry name" value="MPN"/>
</dbReference>
<protein>
    <submittedName>
        <fullName evidence="9">DNA repair protein RadC</fullName>
    </submittedName>
</protein>
<name>A0A9D2SGZ5_9FIRM</name>
<keyword evidence="3" id="KW-0479">Metal-binding</keyword>
<dbReference type="Proteomes" id="UP000823910">
    <property type="component" value="Unassembled WGS sequence"/>
</dbReference>
<evidence type="ECO:0000256" key="5">
    <source>
        <dbReference type="ARBA" id="ARBA00022833"/>
    </source>
</evidence>
<dbReference type="PROSITE" id="PS50249">
    <property type="entry name" value="MPN"/>
    <property type="match status" value="1"/>
</dbReference>
<dbReference type="GO" id="GO:0046872">
    <property type="term" value="F:metal ion binding"/>
    <property type="evidence" value="ECO:0007669"/>
    <property type="project" value="UniProtKB-KW"/>
</dbReference>
<dbReference type="PANTHER" id="PTHR30471:SF3">
    <property type="entry name" value="UPF0758 PROTEIN YEES-RELATED"/>
    <property type="match status" value="1"/>
</dbReference>
<dbReference type="GO" id="GO:0008237">
    <property type="term" value="F:metallopeptidase activity"/>
    <property type="evidence" value="ECO:0007669"/>
    <property type="project" value="UniProtKB-KW"/>
</dbReference>
<dbReference type="InterPro" id="IPR001405">
    <property type="entry name" value="UPF0758"/>
</dbReference>
<dbReference type="PANTHER" id="PTHR30471">
    <property type="entry name" value="DNA REPAIR PROTEIN RADC"/>
    <property type="match status" value="1"/>
</dbReference>
<evidence type="ECO:0000256" key="6">
    <source>
        <dbReference type="ARBA" id="ARBA00023049"/>
    </source>
</evidence>
<evidence type="ECO:0000313" key="9">
    <source>
        <dbReference type="EMBL" id="HJC05032.1"/>
    </source>
</evidence>
<accession>A0A9D2SGZ5</accession>
<dbReference type="Pfam" id="PF20582">
    <property type="entry name" value="UPF0758_N"/>
    <property type="match status" value="1"/>
</dbReference>
<evidence type="ECO:0000256" key="4">
    <source>
        <dbReference type="ARBA" id="ARBA00022801"/>
    </source>
</evidence>
<dbReference type="PROSITE" id="PS01302">
    <property type="entry name" value="UPF0758"/>
    <property type="match status" value="1"/>
</dbReference>
<evidence type="ECO:0000256" key="2">
    <source>
        <dbReference type="ARBA" id="ARBA00022670"/>
    </source>
</evidence>
<evidence type="ECO:0000256" key="1">
    <source>
        <dbReference type="ARBA" id="ARBA00010243"/>
    </source>
</evidence>
<dbReference type="NCBIfam" id="TIGR00608">
    <property type="entry name" value="radc"/>
    <property type="match status" value="1"/>
</dbReference>
<dbReference type="GO" id="GO:0006508">
    <property type="term" value="P:proteolysis"/>
    <property type="evidence" value="ECO:0007669"/>
    <property type="project" value="UniProtKB-KW"/>
</dbReference>
<dbReference type="AlphaFoldDB" id="A0A9D2SGZ5"/>
<dbReference type="InterPro" id="IPR025657">
    <property type="entry name" value="RadC_JAB"/>
</dbReference>
<comment type="caution">
    <text evidence="9">The sequence shown here is derived from an EMBL/GenBank/DDBJ whole genome shotgun (WGS) entry which is preliminary data.</text>
</comment>
<dbReference type="NCBIfam" id="NF000642">
    <property type="entry name" value="PRK00024.1"/>
    <property type="match status" value="1"/>
</dbReference>
<proteinExistence type="inferred from homology"/>
<reference evidence="9" key="1">
    <citation type="journal article" date="2021" name="PeerJ">
        <title>Extensive microbial diversity within the chicken gut microbiome revealed by metagenomics and culture.</title>
        <authorList>
            <person name="Gilroy R."/>
            <person name="Ravi A."/>
            <person name="Getino M."/>
            <person name="Pursley I."/>
            <person name="Horton D.L."/>
            <person name="Alikhan N.F."/>
            <person name="Baker D."/>
            <person name="Gharbi K."/>
            <person name="Hall N."/>
            <person name="Watson M."/>
            <person name="Adriaenssens E.M."/>
            <person name="Foster-Nyarko E."/>
            <person name="Jarju S."/>
            <person name="Secka A."/>
            <person name="Antonio M."/>
            <person name="Oren A."/>
            <person name="Chaudhuri R.R."/>
            <person name="La Ragione R."/>
            <person name="Hildebrand F."/>
            <person name="Pallen M.J."/>
        </authorList>
    </citation>
    <scope>NUCLEOTIDE SEQUENCE</scope>
    <source>
        <strain evidence="9">CHK180-15479</strain>
    </source>
</reference>
<feature type="domain" description="MPN" evidence="8">
    <location>
        <begin position="109"/>
        <end position="231"/>
    </location>
</feature>